<dbReference type="InterPro" id="IPR038116">
    <property type="entry name" value="TrpR-like_sf"/>
</dbReference>
<dbReference type="SUPFAM" id="SSF48295">
    <property type="entry name" value="TrpR-like"/>
    <property type="match status" value="1"/>
</dbReference>
<protein>
    <submittedName>
        <fullName evidence="1">Uncharacterized protein</fullName>
    </submittedName>
</protein>
<dbReference type="AlphaFoldDB" id="A0A2M7W3X5"/>
<organism evidence="1 2">
    <name type="scientific">Candidatus Berkelbacteria bacterium CG_4_10_14_0_2_um_filter_35_9_33_12</name>
    <dbReference type="NCBI Taxonomy" id="1974499"/>
    <lineage>
        <taxon>Bacteria</taxon>
        <taxon>Candidatus Berkelbacteria</taxon>
    </lineage>
</organism>
<accession>A0A2M7W3X5</accession>
<reference evidence="2" key="1">
    <citation type="submission" date="2017-09" db="EMBL/GenBank/DDBJ databases">
        <title>Depth-based differentiation of microbial function through sediment-hosted aquifers and enrichment of novel symbionts in the deep terrestrial subsurface.</title>
        <authorList>
            <person name="Probst A.J."/>
            <person name="Ladd B."/>
            <person name="Jarett J.K."/>
            <person name="Geller-Mcgrath D.E."/>
            <person name="Sieber C.M.K."/>
            <person name="Emerson J.B."/>
            <person name="Anantharaman K."/>
            <person name="Thomas B.C."/>
            <person name="Malmstrom R."/>
            <person name="Stieglmeier M."/>
            <person name="Klingl A."/>
            <person name="Woyke T."/>
            <person name="Ryan C.M."/>
            <person name="Banfield J.F."/>
        </authorList>
    </citation>
    <scope>NUCLEOTIDE SEQUENCE [LARGE SCALE GENOMIC DNA]</scope>
</reference>
<name>A0A2M7W3X5_9BACT</name>
<dbReference type="Proteomes" id="UP000230137">
    <property type="component" value="Unassembled WGS sequence"/>
</dbReference>
<evidence type="ECO:0000313" key="2">
    <source>
        <dbReference type="Proteomes" id="UP000230137"/>
    </source>
</evidence>
<dbReference type="InterPro" id="IPR000831">
    <property type="entry name" value="Trp_repress"/>
</dbReference>
<gene>
    <name evidence="1" type="ORF">COX60_02900</name>
</gene>
<dbReference type="EMBL" id="PFQF01000039">
    <property type="protein sequence ID" value="PJA20101.1"/>
    <property type="molecule type" value="Genomic_DNA"/>
</dbReference>
<dbReference type="GO" id="GO:0043565">
    <property type="term" value="F:sequence-specific DNA binding"/>
    <property type="evidence" value="ECO:0007669"/>
    <property type="project" value="InterPro"/>
</dbReference>
<sequence>MKKIVKTNAGIGNYYWDWIEFKYLVAVLKQAKDFKDILNIFIDIHTQKEISEIIRRVIIASLFLEGKTYDEIQELTGCSRSTLVKINTKIMRKKAVISTAIKNTGTFEKFRFNEEKMDTRDSLSRLIDNTLAKRDVFGMFSRKK</sequence>
<evidence type="ECO:0000313" key="1">
    <source>
        <dbReference type="EMBL" id="PJA20101.1"/>
    </source>
</evidence>
<dbReference type="Gene3D" id="1.10.1270.10">
    <property type="entry name" value="TrpR-like"/>
    <property type="match status" value="1"/>
</dbReference>
<comment type="caution">
    <text evidence="1">The sequence shown here is derived from an EMBL/GenBank/DDBJ whole genome shotgun (WGS) entry which is preliminary data.</text>
</comment>
<dbReference type="GO" id="GO:0003700">
    <property type="term" value="F:DNA-binding transcription factor activity"/>
    <property type="evidence" value="ECO:0007669"/>
    <property type="project" value="InterPro"/>
</dbReference>
<proteinExistence type="predicted"/>
<dbReference type="Pfam" id="PF01371">
    <property type="entry name" value="Trp_repressor"/>
    <property type="match status" value="1"/>
</dbReference>
<dbReference type="InterPro" id="IPR010921">
    <property type="entry name" value="Trp_repressor/repl_initiator"/>
</dbReference>